<protein>
    <submittedName>
        <fullName evidence="1">Uncharacterized protein</fullName>
    </submittedName>
</protein>
<evidence type="ECO:0000313" key="1">
    <source>
        <dbReference type="EMBL" id="KAK4121501.1"/>
    </source>
</evidence>
<keyword evidence="2" id="KW-1185">Reference proteome</keyword>
<dbReference type="GeneID" id="87822531"/>
<name>A0AAN6TX57_9PEZI</name>
<comment type="caution">
    <text evidence="1">The sequence shown here is derived from an EMBL/GenBank/DDBJ whole genome shotgun (WGS) entry which is preliminary data.</text>
</comment>
<dbReference type="InterPro" id="IPR009959">
    <property type="entry name" value="Cyclase_SnoaL-like"/>
</dbReference>
<dbReference type="AlphaFoldDB" id="A0AAN6TX57"/>
<dbReference type="PANTHER" id="PTHR38436">
    <property type="entry name" value="POLYKETIDE CYCLASE SNOAL-LIKE DOMAIN"/>
    <property type="match status" value="1"/>
</dbReference>
<reference evidence="1" key="2">
    <citation type="submission" date="2023-05" db="EMBL/GenBank/DDBJ databases">
        <authorList>
            <consortium name="Lawrence Berkeley National Laboratory"/>
            <person name="Steindorff A."/>
            <person name="Hensen N."/>
            <person name="Bonometti L."/>
            <person name="Westerberg I."/>
            <person name="Brannstrom I.O."/>
            <person name="Guillou S."/>
            <person name="Cros-Aarteil S."/>
            <person name="Calhoun S."/>
            <person name="Haridas S."/>
            <person name="Kuo A."/>
            <person name="Mondo S."/>
            <person name="Pangilinan J."/>
            <person name="Riley R."/>
            <person name="Labutti K."/>
            <person name="Andreopoulos B."/>
            <person name="Lipzen A."/>
            <person name="Chen C."/>
            <person name="Yanf M."/>
            <person name="Daum C."/>
            <person name="Ng V."/>
            <person name="Clum A."/>
            <person name="Ohm R."/>
            <person name="Martin F."/>
            <person name="Silar P."/>
            <person name="Natvig D."/>
            <person name="Lalanne C."/>
            <person name="Gautier V."/>
            <person name="Ament-Velasquez S.L."/>
            <person name="Kruys A."/>
            <person name="Hutchinson M.I."/>
            <person name="Powell A.J."/>
            <person name="Barry K."/>
            <person name="Miller A.N."/>
            <person name="Grigoriev I.V."/>
            <person name="Debuchy R."/>
            <person name="Gladieux P."/>
            <person name="Thoren M.H."/>
            <person name="Johannesson H."/>
        </authorList>
    </citation>
    <scope>NUCLEOTIDE SEQUENCE</scope>
    <source>
        <strain evidence="1">CBS 731.68</strain>
    </source>
</reference>
<organism evidence="1 2">
    <name type="scientific">Parathielavia appendiculata</name>
    <dbReference type="NCBI Taxonomy" id="2587402"/>
    <lineage>
        <taxon>Eukaryota</taxon>
        <taxon>Fungi</taxon>
        <taxon>Dikarya</taxon>
        <taxon>Ascomycota</taxon>
        <taxon>Pezizomycotina</taxon>
        <taxon>Sordariomycetes</taxon>
        <taxon>Sordariomycetidae</taxon>
        <taxon>Sordariales</taxon>
        <taxon>Chaetomiaceae</taxon>
        <taxon>Parathielavia</taxon>
    </lineage>
</organism>
<dbReference type="Proteomes" id="UP001302602">
    <property type="component" value="Unassembled WGS sequence"/>
</dbReference>
<evidence type="ECO:0000313" key="2">
    <source>
        <dbReference type="Proteomes" id="UP001302602"/>
    </source>
</evidence>
<gene>
    <name evidence="1" type="ORF">N657DRAFT_108041</name>
</gene>
<reference evidence="1" key="1">
    <citation type="journal article" date="2023" name="Mol. Phylogenet. Evol.">
        <title>Genome-scale phylogeny and comparative genomics of the fungal order Sordariales.</title>
        <authorList>
            <person name="Hensen N."/>
            <person name="Bonometti L."/>
            <person name="Westerberg I."/>
            <person name="Brannstrom I.O."/>
            <person name="Guillou S."/>
            <person name="Cros-Aarteil S."/>
            <person name="Calhoun S."/>
            <person name="Haridas S."/>
            <person name="Kuo A."/>
            <person name="Mondo S."/>
            <person name="Pangilinan J."/>
            <person name="Riley R."/>
            <person name="LaButti K."/>
            <person name="Andreopoulos B."/>
            <person name="Lipzen A."/>
            <person name="Chen C."/>
            <person name="Yan M."/>
            <person name="Daum C."/>
            <person name="Ng V."/>
            <person name="Clum A."/>
            <person name="Steindorff A."/>
            <person name="Ohm R.A."/>
            <person name="Martin F."/>
            <person name="Silar P."/>
            <person name="Natvig D.O."/>
            <person name="Lalanne C."/>
            <person name="Gautier V."/>
            <person name="Ament-Velasquez S.L."/>
            <person name="Kruys A."/>
            <person name="Hutchinson M.I."/>
            <person name="Powell A.J."/>
            <person name="Barry K."/>
            <person name="Miller A.N."/>
            <person name="Grigoriev I.V."/>
            <person name="Debuchy R."/>
            <person name="Gladieux P."/>
            <person name="Hiltunen Thoren M."/>
            <person name="Johannesson H."/>
        </authorList>
    </citation>
    <scope>NUCLEOTIDE SEQUENCE</scope>
    <source>
        <strain evidence="1">CBS 731.68</strain>
    </source>
</reference>
<sequence length="145" mass="16111">MLGKLGLVVRPPYTCCYRSTVLTCDQAIPSGSVANSRGVLDAIRPYPRSVGSIFYCCCPTVEPPVPFTCTHDRVTDWHDSRITGIPPTSKKLNILFTSIVNVRGDRLCHEHLPWDHAVPGRKPEKGKQFEYRVPRCGRGNSEEAG</sequence>
<accession>A0AAN6TX57</accession>
<proteinExistence type="predicted"/>
<dbReference type="GO" id="GO:0030638">
    <property type="term" value="P:polyketide metabolic process"/>
    <property type="evidence" value="ECO:0007669"/>
    <property type="project" value="InterPro"/>
</dbReference>
<dbReference type="EMBL" id="MU853233">
    <property type="protein sequence ID" value="KAK4121501.1"/>
    <property type="molecule type" value="Genomic_DNA"/>
</dbReference>
<dbReference type="PANTHER" id="PTHR38436:SF3">
    <property type="entry name" value="CARBOXYMETHYLENEBUTENOLIDASE-RELATED"/>
    <property type="match status" value="1"/>
</dbReference>
<dbReference type="RefSeq" id="XP_062645272.1">
    <property type="nucleotide sequence ID" value="XM_062785765.1"/>
</dbReference>